<sequence>LRNLAIVYQRQGMQPLASLVKHWIHVMTNPQPALSSTTTANTVTGIATNSNSTALPAQSTSSPRSDLIRDMTASFHTSSSPIVFNGCCFPARASRNPLPGYLAIFLFLTNAENHELPSSIRIVICNVHICWTCRTGPHC</sequence>
<dbReference type="WBParaSite" id="ECPE_0001429201-mRNA-1">
    <property type="protein sequence ID" value="ECPE_0001429201-mRNA-1"/>
    <property type="gene ID" value="ECPE_0001429201"/>
</dbReference>
<name>A0A183B4W7_9TREM</name>
<accession>A0A183B4W7</accession>
<reference evidence="1" key="1">
    <citation type="submission" date="2016-06" db="UniProtKB">
        <authorList>
            <consortium name="WormBaseParasite"/>
        </authorList>
    </citation>
    <scope>IDENTIFICATION</scope>
</reference>
<dbReference type="AlphaFoldDB" id="A0A183B4W7"/>
<evidence type="ECO:0000313" key="1">
    <source>
        <dbReference type="WBParaSite" id="ECPE_0001429201-mRNA-1"/>
    </source>
</evidence>
<proteinExistence type="predicted"/>
<protein>
    <submittedName>
        <fullName evidence="1">FAT domain-containing protein</fullName>
    </submittedName>
</protein>
<organism evidence="1">
    <name type="scientific">Echinostoma caproni</name>
    <dbReference type="NCBI Taxonomy" id="27848"/>
    <lineage>
        <taxon>Eukaryota</taxon>
        <taxon>Metazoa</taxon>
        <taxon>Spiralia</taxon>
        <taxon>Lophotrochozoa</taxon>
        <taxon>Platyhelminthes</taxon>
        <taxon>Trematoda</taxon>
        <taxon>Digenea</taxon>
        <taxon>Plagiorchiida</taxon>
        <taxon>Echinostomata</taxon>
        <taxon>Echinostomatoidea</taxon>
        <taxon>Echinostomatidae</taxon>
        <taxon>Echinostoma</taxon>
    </lineage>
</organism>